<gene>
    <name evidence="6" type="ORF">IQ24_01343</name>
</gene>
<dbReference type="AlphaFoldDB" id="A0A562NV38"/>
<evidence type="ECO:0000256" key="4">
    <source>
        <dbReference type="SAM" id="MobiDB-lite"/>
    </source>
</evidence>
<organism evidence="6 7">
    <name type="scientific">Paracoccus sulfuroxidans</name>
    <dbReference type="NCBI Taxonomy" id="384678"/>
    <lineage>
        <taxon>Bacteria</taxon>
        <taxon>Pseudomonadati</taxon>
        <taxon>Pseudomonadota</taxon>
        <taxon>Alphaproteobacteria</taxon>
        <taxon>Rhodobacterales</taxon>
        <taxon>Paracoccaceae</taxon>
        <taxon>Paracoccus</taxon>
    </lineage>
</organism>
<dbReference type="InterPro" id="IPR001017">
    <property type="entry name" value="DH_E1"/>
</dbReference>
<dbReference type="GO" id="GO:0006086">
    <property type="term" value="P:pyruvate decarboxylation to acetyl-CoA"/>
    <property type="evidence" value="ECO:0007669"/>
    <property type="project" value="TreeGrafter"/>
</dbReference>
<evidence type="ECO:0000256" key="3">
    <source>
        <dbReference type="ARBA" id="ARBA00023052"/>
    </source>
</evidence>
<protein>
    <submittedName>
        <fullName evidence="6">Pyruvate dehydrogenase E1 component alpha subunit</fullName>
    </submittedName>
</protein>
<keyword evidence="7" id="KW-1185">Reference proteome</keyword>
<dbReference type="CDD" id="cd02000">
    <property type="entry name" value="TPP_E1_PDC_ADC_BCADC"/>
    <property type="match status" value="1"/>
</dbReference>
<evidence type="ECO:0000313" key="7">
    <source>
        <dbReference type="Proteomes" id="UP000316225"/>
    </source>
</evidence>
<dbReference type="OrthoDB" id="7821727at2"/>
<evidence type="ECO:0000313" key="6">
    <source>
        <dbReference type="EMBL" id="TWI35983.1"/>
    </source>
</evidence>
<dbReference type="InterPro" id="IPR029061">
    <property type="entry name" value="THDP-binding"/>
</dbReference>
<dbReference type="InterPro" id="IPR050642">
    <property type="entry name" value="PDH_E1_Alpha_Subunit"/>
</dbReference>
<name>A0A562NV38_9RHOB</name>
<reference evidence="6 7" key="1">
    <citation type="journal article" date="2015" name="Stand. Genomic Sci.">
        <title>Genomic Encyclopedia of Bacterial and Archaeal Type Strains, Phase III: the genomes of soil and plant-associated and newly described type strains.</title>
        <authorList>
            <person name="Whitman W.B."/>
            <person name="Woyke T."/>
            <person name="Klenk H.P."/>
            <person name="Zhou Y."/>
            <person name="Lilburn T.G."/>
            <person name="Beck B.J."/>
            <person name="De Vos P."/>
            <person name="Vandamme P."/>
            <person name="Eisen J.A."/>
            <person name="Garrity G."/>
            <person name="Hugenholtz P."/>
            <person name="Kyrpides N.C."/>
        </authorList>
    </citation>
    <scope>NUCLEOTIDE SEQUENCE [LARGE SCALE GENOMIC DNA]</scope>
    <source>
        <strain evidence="6 7">CGMCC 1.5364</strain>
    </source>
</reference>
<dbReference type="RefSeq" id="WP_145397033.1">
    <property type="nucleotide sequence ID" value="NZ_VLKU01000003.1"/>
</dbReference>
<accession>A0A562NV38</accession>
<evidence type="ECO:0000256" key="1">
    <source>
        <dbReference type="ARBA" id="ARBA00001964"/>
    </source>
</evidence>
<keyword evidence="2" id="KW-0560">Oxidoreductase</keyword>
<evidence type="ECO:0000259" key="5">
    <source>
        <dbReference type="Pfam" id="PF00676"/>
    </source>
</evidence>
<comment type="caution">
    <text evidence="6">The sequence shown here is derived from an EMBL/GenBank/DDBJ whole genome shotgun (WGS) entry which is preliminary data.</text>
</comment>
<dbReference type="EMBL" id="VLKU01000003">
    <property type="protein sequence ID" value="TWI35983.1"/>
    <property type="molecule type" value="Genomic_DNA"/>
</dbReference>
<comment type="cofactor">
    <cofactor evidence="1">
        <name>thiamine diphosphate</name>
        <dbReference type="ChEBI" id="CHEBI:58937"/>
    </cofactor>
</comment>
<dbReference type="PANTHER" id="PTHR11516">
    <property type="entry name" value="PYRUVATE DEHYDROGENASE E1 COMPONENT, ALPHA SUBUNIT BACTERIAL AND ORGANELLAR"/>
    <property type="match status" value="1"/>
</dbReference>
<keyword evidence="6" id="KW-0670">Pyruvate</keyword>
<dbReference type="Pfam" id="PF00676">
    <property type="entry name" value="E1_dh"/>
    <property type="match status" value="1"/>
</dbReference>
<dbReference type="PANTHER" id="PTHR11516:SF41">
    <property type="entry name" value="3-METHYL-2-OXOBUTANOATE DEHYDROGENASE SUBUNIT ALPHA"/>
    <property type="match status" value="1"/>
</dbReference>
<evidence type="ECO:0000256" key="2">
    <source>
        <dbReference type="ARBA" id="ARBA00023002"/>
    </source>
</evidence>
<feature type="region of interest" description="Disordered" evidence="4">
    <location>
        <begin position="305"/>
        <end position="324"/>
    </location>
</feature>
<dbReference type="GO" id="GO:0004739">
    <property type="term" value="F:pyruvate dehydrogenase (acetyl-transferring) activity"/>
    <property type="evidence" value="ECO:0007669"/>
    <property type="project" value="TreeGrafter"/>
</dbReference>
<keyword evidence="3" id="KW-0786">Thiamine pyrophosphate</keyword>
<dbReference type="SUPFAM" id="SSF52518">
    <property type="entry name" value="Thiamin diphosphate-binding fold (THDP-binding)"/>
    <property type="match status" value="1"/>
</dbReference>
<feature type="domain" description="Dehydrogenase E1 component" evidence="5">
    <location>
        <begin position="10"/>
        <end position="304"/>
    </location>
</feature>
<sequence length="324" mass="34446">MKPDENLKVALYQNLVKARELEEQMTKLAGFHAGVGEEAVVVGAFFGLKDGEYCAPHYRGALTAAHMRGADLHRLIASVMGKATSYTRGRVRGDICLPFQFRTLGMFSGVLGNPMNIATGMALASKQRGDGTAVVTSFGEGTSNIGGFHEALNLAACLSLPIVYVCQNNGYAMSTRSDYSIKTGSVADRAVGYGIPGIEVDGNDVIAVFEAVQTALERARAGQGPTLIDARTYRLSGHYTGDNNHYQPSEEREAWIARDPVARLRADLAASGIMDEARMDEIRSAAHAEVAAAIAAAQADPEADLSALGPDDLYCPDDAERASA</sequence>
<dbReference type="Gene3D" id="3.40.50.970">
    <property type="match status" value="1"/>
</dbReference>
<dbReference type="Proteomes" id="UP000316225">
    <property type="component" value="Unassembled WGS sequence"/>
</dbReference>
<proteinExistence type="predicted"/>